<evidence type="ECO:0000313" key="1">
    <source>
        <dbReference type="EMBL" id="QGW81311.1"/>
    </source>
</evidence>
<dbReference type="AlphaFoldDB" id="A0A6I6HD60"/>
<organism evidence="1 2">
    <name type="scientific">Variovorax paradoxus</name>
    <dbReference type="NCBI Taxonomy" id="34073"/>
    <lineage>
        <taxon>Bacteria</taxon>
        <taxon>Pseudomonadati</taxon>
        <taxon>Pseudomonadota</taxon>
        <taxon>Betaproteobacteria</taxon>
        <taxon>Burkholderiales</taxon>
        <taxon>Comamonadaceae</taxon>
        <taxon>Variovorax</taxon>
    </lineage>
</organism>
<proteinExistence type="predicted"/>
<protein>
    <submittedName>
        <fullName evidence="1">Uncharacterized protein</fullName>
    </submittedName>
</protein>
<accession>A0A6I6HD60</accession>
<reference evidence="1 2" key="1">
    <citation type="submission" date="2019-12" db="EMBL/GenBank/DDBJ databases">
        <title>Hybrid Genome Assemblies of two High G+C Isolates from Undergraduate Microbiology Courses.</title>
        <authorList>
            <person name="Ne Ville C.J."/>
            <person name="Enright D."/>
            <person name="Hernandez I."/>
            <person name="Dodsworth J."/>
            <person name="Orwin P.M."/>
        </authorList>
    </citation>
    <scope>NUCLEOTIDE SEQUENCE [LARGE SCALE GENOMIC DNA]</scope>
    <source>
        <strain evidence="1 2">CSUSB</strain>
    </source>
</reference>
<gene>
    <name evidence="1" type="ORF">GOQ09_06815</name>
</gene>
<name>A0A6I6HD60_VARPD</name>
<sequence length="234" mass="25497">MGARKNGPEFALLHFGQLEHQAPELGLVAGPHQRSRERVDVVAAFKVRIAQRNASMDFERLRDSAGSLLVAAHKVFVVASLTGHRRSLWRTSDGAARRLYSLGSAAGSNNIVVNPARCSASVMHQISCRVLGDPRIASRHRCSSYELRRGNGDEPSQVRAGQQLRLDEMRSGSRRARNGADYRYAYGLCTSLALELVKSIGGAVGAVGGRAAIRTKAIPKAKTVMAVFKFLLYR</sequence>
<dbReference type="EMBL" id="CP046622">
    <property type="protein sequence ID" value="QGW81311.1"/>
    <property type="molecule type" value="Genomic_DNA"/>
</dbReference>
<evidence type="ECO:0000313" key="2">
    <source>
        <dbReference type="Proteomes" id="UP000425817"/>
    </source>
</evidence>
<dbReference type="Proteomes" id="UP000425817">
    <property type="component" value="Chromosome"/>
</dbReference>
<dbReference type="RefSeq" id="WP_157612748.1">
    <property type="nucleotide sequence ID" value="NZ_CP046622.1"/>
</dbReference>